<dbReference type="EC" id="3.4.21.107" evidence="4"/>
<feature type="active site" description="Charge relay system" evidence="14">
    <location>
        <position position="213"/>
    </location>
</feature>
<comment type="catalytic activity">
    <reaction evidence="1">
        <text>Acts on substrates that are at least partially unfolded. The cleavage site P1 residue is normally between a pair of hydrophobic residues, such as Val-|-Val.</text>
        <dbReference type="EC" id="3.4.21.107"/>
    </reaction>
</comment>
<evidence type="ECO:0000256" key="6">
    <source>
        <dbReference type="ARBA" id="ARBA00022670"/>
    </source>
</evidence>
<evidence type="ECO:0000256" key="10">
    <source>
        <dbReference type="ARBA" id="ARBA00022801"/>
    </source>
</evidence>
<keyword evidence="19" id="KW-1185">Reference proteome</keyword>
<name>A0A1X6Y6P1_9RHOB</name>
<dbReference type="PROSITE" id="PS50106">
    <property type="entry name" value="PDZ"/>
    <property type="match status" value="1"/>
</dbReference>
<organism evidence="18 19">
    <name type="scientific">Roseovarius albus</name>
    <dbReference type="NCBI Taxonomy" id="1247867"/>
    <lineage>
        <taxon>Bacteria</taxon>
        <taxon>Pseudomonadati</taxon>
        <taxon>Pseudomonadota</taxon>
        <taxon>Alphaproteobacteria</taxon>
        <taxon>Rhodobacterales</taxon>
        <taxon>Roseobacteraceae</taxon>
        <taxon>Roseovarius</taxon>
    </lineage>
</organism>
<feature type="chain" id="PRO_5039003030" description="Probable periplasmic serine endoprotease DegP-like" evidence="16">
    <location>
        <begin position="27"/>
        <end position="365"/>
    </location>
</feature>
<dbReference type="OrthoDB" id="9758917at2"/>
<feature type="active site" description="Charge relay system" evidence="14">
    <location>
        <position position="140"/>
    </location>
</feature>
<feature type="signal peptide" evidence="16">
    <location>
        <begin position="1"/>
        <end position="26"/>
    </location>
</feature>
<keyword evidence="11" id="KW-0720">Serine protease</keyword>
<feature type="domain" description="PDZ" evidence="17">
    <location>
        <begin position="252"/>
        <end position="348"/>
    </location>
</feature>
<dbReference type="NCBIfam" id="TIGR02037">
    <property type="entry name" value="degP_htrA_DO"/>
    <property type="match status" value="1"/>
</dbReference>
<keyword evidence="8" id="KW-0677">Repeat</keyword>
<dbReference type="InterPro" id="IPR011782">
    <property type="entry name" value="Pept_S1C_Do"/>
</dbReference>
<evidence type="ECO:0000313" key="19">
    <source>
        <dbReference type="Proteomes" id="UP000193061"/>
    </source>
</evidence>
<dbReference type="RefSeq" id="WP_085803666.1">
    <property type="nucleotide sequence ID" value="NZ_FWFX01000001.1"/>
</dbReference>
<evidence type="ECO:0000256" key="13">
    <source>
        <dbReference type="ARBA" id="ARBA00032850"/>
    </source>
</evidence>
<reference evidence="18 19" key="1">
    <citation type="submission" date="2017-03" db="EMBL/GenBank/DDBJ databases">
        <authorList>
            <person name="Afonso C.L."/>
            <person name="Miller P.J."/>
            <person name="Scott M.A."/>
            <person name="Spackman E."/>
            <person name="Goraichik I."/>
            <person name="Dimitrov K.M."/>
            <person name="Suarez D.L."/>
            <person name="Swayne D.E."/>
        </authorList>
    </citation>
    <scope>NUCLEOTIDE SEQUENCE [LARGE SCALE GENOMIC DNA]</scope>
    <source>
        <strain evidence="18 19">CECT 7450</strain>
    </source>
</reference>
<evidence type="ECO:0000256" key="5">
    <source>
        <dbReference type="ARBA" id="ARBA00013958"/>
    </source>
</evidence>
<dbReference type="EMBL" id="FWFX01000001">
    <property type="protein sequence ID" value="SLN11595.1"/>
    <property type="molecule type" value="Genomic_DNA"/>
</dbReference>
<dbReference type="SMART" id="SM00228">
    <property type="entry name" value="PDZ"/>
    <property type="match status" value="1"/>
</dbReference>
<sequence length="365" mass="37998">MRFSGKTTGAGIAALMAATAMTPALAAAPIGSGFADLVETVSPAVVYVEVTTKAETSADANTPQMDPRFEEFMKRFGDQMPQMPKGSTPSQGLGSGFIISEDGLIVTNHHVIANAETVSVTLADGTEIDAQVIGSDPLTDIALIDIEGDGYDAVTFGSSDSMRVGEEVIAVGSPFGLEATVTSGIISAKSRNINSGPFDDYIQTDAAVNRGNSGGPLFNMQGEVVGVNTAIFSPDGGSVGIGFAVPSDLVTEIVADLKEDGEIERSWLGVQIKPVSDEISHVLGLKSGEGVMIAEVFEDSPAQASGLETGDVILKFGDKDIEELRDLTKVVATSEAGEISQIEIFRGGQSMTLDVTLEKRGDQKT</sequence>
<dbReference type="GO" id="GO:0042597">
    <property type="term" value="C:periplasmic space"/>
    <property type="evidence" value="ECO:0007669"/>
    <property type="project" value="UniProtKB-SubCell"/>
</dbReference>
<keyword evidence="9" id="KW-0574">Periplasm</keyword>
<dbReference type="PANTHER" id="PTHR22939">
    <property type="entry name" value="SERINE PROTEASE FAMILY S1C HTRA-RELATED"/>
    <property type="match status" value="1"/>
</dbReference>
<evidence type="ECO:0000313" key="18">
    <source>
        <dbReference type="EMBL" id="SLN11595.1"/>
    </source>
</evidence>
<dbReference type="InterPro" id="IPR001478">
    <property type="entry name" value="PDZ"/>
</dbReference>
<accession>A0A1X6Y6P1</accession>
<evidence type="ECO:0000256" key="8">
    <source>
        <dbReference type="ARBA" id="ARBA00022737"/>
    </source>
</evidence>
<evidence type="ECO:0000256" key="11">
    <source>
        <dbReference type="ARBA" id="ARBA00022825"/>
    </source>
</evidence>
<dbReference type="InterPro" id="IPR036034">
    <property type="entry name" value="PDZ_sf"/>
</dbReference>
<evidence type="ECO:0000256" key="4">
    <source>
        <dbReference type="ARBA" id="ARBA00013035"/>
    </source>
</evidence>
<evidence type="ECO:0000256" key="1">
    <source>
        <dbReference type="ARBA" id="ARBA00001772"/>
    </source>
</evidence>
<dbReference type="AlphaFoldDB" id="A0A1X6Y6P1"/>
<dbReference type="Pfam" id="PF13365">
    <property type="entry name" value="Trypsin_2"/>
    <property type="match status" value="1"/>
</dbReference>
<feature type="binding site" evidence="15">
    <location>
        <begin position="211"/>
        <end position="213"/>
    </location>
    <ligand>
        <name>substrate</name>
    </ligand>
</feature>
<dbReference type="GO" id="GO:0004252">
    <property type="term" value="F:serine-type endopeptidase activity"/>
    <property type="evidence" value="ECO:0007669"/>
    <property type="project" value="InterPro"/>
</dbReference>
<dbReference type="InterPro" id="IPR009003">
    <property type="entry name" value="Peptidase_S1_PA"/>
</dbReference>
<dbReference type="InterPro" id="IPR001940">
    <property type="entry name" value="Peptidase_S1C"/>
</dbReference>
<proteinExistence type="inferred from homology"/>
<evidence type="ECO:0000256" key="12">
    <source>
        <dbReference type="ARBA" id="ARBA00023016"/>
    </source>
</evidence>
<dbReference type="SUPFAM" id="SSF50156">
    <property type="entry name" value="PDZ domain-like"/>
    <property type="match status" value="1"/>
</dbReference>
<keyword evidence="10 18" id="KW-0378">Hydrolase</keyword>
<dbReference type="SUPFAM" id="SSF50494">
    <property type="entry name" value="Trypsin-like serine proteases"/>
    <property type="match status" value="1"/>
</dbReference>
<evidence type="ECO:0000256" key="9">
    <source>
        <dbReference type="ARBA" id="ARBA00022764"/>
    </source>
</evidence>
<feature type="binding site" evidence="15">
    <location>
        <position position="110"/>
    </location>
    <ligand>
        <name>substrate</name>
    </ligand>
</feature>
<gene>
    <name evidence="18" type="primary">degP1_1</name>
    <name evidence="18" type="ORF">ROA7450_00103</name>
</gene>
<feature type="binding site" evidence="15">
    <location>
        <position position="140"/>
    </location>
    <ligand>
        <name>substrate</name>
    </ligand>
</feature>
<dbReference type="Gene3D" id="2.40.10.120">
    <property type="match status" value="1"/>
</dbReference>
<evidence type="ECO:0000256" key="16">
    <source>
        <dbReference type="SAM" id="SignalP"/>
    </source>
</evidence>
<dbReference type="PANTHER" id="PTHR22939:SF130">
    <property type="entry name" value="PERIPLASMIC SERINE ENDOPROTEASE DEGP-LIKE-RELATED"/>
    <property type="match status" value="1"/>
</dbReference>
<evidence type="ECO:0000256" key="3">
    <source>
        <dbReference type="ARBA" id="ARBA00010541"/>
    </source>
</evidence>
<comment type="similarity">
    <text evidence="3">Belongs to the peptidase S1C family.</text>
</comment>
<dbReference type="Proteomes" id="UP000193061">
    <property type="component" value="Unassembled WGS sequence"/>
</dbReference>
<feature type="active site" description="Charge relay system" evidence="14">
    <location>
        <position position="110"/>
    </location>
</feature>
<evidence type="ECO:0000259" key="17">
    <source>
        <dbReference type="PROSITE" id="PS50106"/>
    </source>
</evidence>
<evidence type="ECO:0000256" key="7">
    <source>
        <dbReference type="ARBA" id="ARBA00022729"/>
    </source>
</evidence>
<dbReference type="Pfam" id="PF13180">
    <property type="entry name" value="PDZ_2"/>
    <property type="match status" value="1"/>
</dbReference>
<keyword evidence="12" id="KW-0346">Stress response</keyword>
<keyword evidence="6 18" id="KW-0645">Protease</keyword>
<evidence type="ECO:0000256" key="2">
    <source>
        <dbReference type="ARBA" id="ARBA00004418"/>
    </source>
</evidence>
<dbReference type="PRINTS" id="PR00834">
    <property type="entry name" value="PROTEASES2C"/>
</dbReference>
<protein>
    <recommendedName>
        <fullName evidence="5">Probable periplasmic serine endoprotease DegP-like</fullName>
        <ecNumber evidence="4">3.4.21.107</ecNumber>
    </recommendedName>
    <alternativeName>
        <fullName evidence="13">Protease Do</fullName>
    </alternativeName>
</protein>
<evidence type="ECO:0000256" key="14">
    <source>
        <dbReference type="PIRSR" id="PIRSR611782-1"/>
    </source>
</evidence>
<comment type="subcellular location">
    <subcellularLocation>
        <location evidence="2">Periplasm</location>
    </subcellularLocation>
</comment>
<dbReference type="Gene3D" id="2.30.42.10">
    <property type="match status" value="1"/>
</dbReference>
<keyword evidence="7 16" id="KW-0732">Signal</keyword>
<dbReference type="GO" id="GO:0006508">
    <property type="term" value="P:proteolysis"/>
    <property type="evidence" value="ECO:0007669"/>
    <property type="project" value="UniProtKB-KW"/>
</dbReference>
<evidence type="ECO:0000256" key="15">
    <source>
        <dbReference type="PIRSR" id="PIRSR611782-2"/>
    </source>
</evidence>